<evidence type="ECO:0000313" key="2">
    <source>
        <dbReference type="EMBL" id="OGM98466.1"/>
    </source>
</evidence>
<keyword evidence="1" id="KW-0812">Transmembrane</keyword>
<evidence type="ECO:0000313" key="3">
    <source>
        <dbReference type="Proteomes" id="UP000176893"/>
    </source>
</evidence>
<keyword evidence="1" id="KW-1133">Transmembrane helix</keyword>
<proteinExistence type="predicted"/>
<comment type="caution">
    <text evidence="2">The sequence shown here is derived from an EMBL/GenBank/DDBJ whole genome shotgun (WGS) entry which is preliminary data.</text>
</comment>
<sequence>MYYHFNLIDYLVFRIIASTFSWEAVSALATIFIGIFAYRISKQQFDLKKFAEVFLQARKLGDGYCWEFQLRNGSNHAVYITEIVPDTGAYKKYNLKISRNDRGYKLSLPPKEGIYYTLPVPPVNELNQYKNLDSSVCEIRLNIYFENNINKYKSHHVGWFQPPNDSENGLWSFQNLGAKKLE</sequence>
<dbReference type="STRING" id="1802661.A2649_02720"/>
<dbReference type="AlphaFoldDB" id="A0A1F8EC73"/>
<reference evidence="2 3" key="1">
    <citation type="journal article" date="2016" name="Nat. Commun.">
        <title>Thousands of microbial genomes shed light on interconnected biogeochemical processes in an aquifer system.</title>
        <authorList>
            <person name="Anantharaman K."/>
            <person name="Brown C.T."/>
            <person name="Hug L.A."/>
            <person name="Sharon I."/>
            <person name="Castelle C.J."/>
            <person name="Probst A.J."/>
            <person name="Thomas B.C."/>
            <person name="Singh A."/>
            <person name="Wilkins M.J."/>
            <person name="Karaoz U."/>
            <person name="Brodie E.L."/>
            <person name="Williams K.H."/>
            <person name="Hubbard S.S."/>
            <person name="Banfield J.F."/>
        </authorList>
    </citation>
    <scope>NUCLEOTIDE SEQUENCE [LARGE SCALE GENOMIC DNA]</scope>
</reference>
<dbReference type="Proteomes" id="UP000176893">
    <property type="component" value="Unassembled WGS sequence"/>
</dbReference>
<name>A0A1F8EC73_9BACT</name>
<keyword evidence="1" id="KW-0472">Membrane</keyword>
<accession>A0A1F8EC73</accession>
<feature type="transmembrane region" description="Helical" evidence="1">
    <location>
        <begin position="20"/>
        <end position="40"/>
    </location>
</feature>
<evidence type="ECO:0000256" key="1">
    <source>
        <dbReference type="SAM" id="Phobius"/>
    </source>
</evidence>
<protein>
    <submittedName>
        <fullName evidence="2">Uncharacterized protein</fullName>
    </submittedName>
</protein>
<gene>
    <name evidence="2" type="ORF">A2649_02720</name>
</gene>
<organism evidence="2 3">
    <name type="scientific">Candidatus Yanofskybacteria bacterium RIFCSPHIGHO2_01_FULL_41_26</name>
    <dbReference type="NCBI Taxonomy" id="1802661"/>
    <lineage>
        <taxon>Bacteria</taxon>
        <taxon>Candidatus Yanofskyibacteriota</taxon>
    </lineage>
</organism>
<dbReference type="EMBL" id="MGJB01000015">
    <property type="protein sequence ID" value="OGM98466.1"/>
    <property type="molecule type" value="Genomic_DNA"/>
</dbReference>